<evidence type="ECO:0000256" key="1">
    <source>
        <dbReference type="SAM" id="MobiDB-lite"/>
    </source>
</evidence>
<feature type="region of interest" description="Disordered" evidence="1">
    <location>
        <begin position="82"/>
        <end position="113"/>
    </location>
</feature>
<sequence>MQPDVRSRLPPPASLAAVMLDGVKSTGEVEKHDPHSTHRGLQQIYTMKTKEHSKQQKAEVGEWMQKHYLVTEYHLDHVIKKRKKHGHGLNLPGADFPQKPSECAGKGLAREAN</sequence>
<dbReference type="Proteomes" id="UP000503349">
    <property type="component" value="Chromosome 14"/>
</dbReference>
<evidence type="ECO:0000313" key="2">
    <source>
        <dbReference type="EMBL" id="KAF3698838.1"/>
    </source>
</evidence>
<evidence type="ECO:0000313" key="3">
    <source>
        <dbReference type="Proteomes" id="UP000503349"/>
    </source>
</evidence>
<reference evidence="2 3" key="1">
    <citation type="submission" date="2019-02" db="EMBL/GenBank/DDBJ databases">
        <title>Opniocepnalus argus genome.</title>
        <authorList>
            <person name="Zhou C."/>
            <person name="Xiao S."/>
        </authorList>
    </citation>
    <scope>NUCLEOTIDE SEQUENCE [LARGE SCALE GENOMIC DNA]</scope>
    <source>
        <strain evidence="2">OARG1902GOOAL</strain>
        <tissue evidence="2">Muscle</tissue>
    </source>
</reference>
<reference evidence="3" key="2">
    <citation type="submission" date="2019-02" db="EMBL/GenBank/DDBJ databases">
        <title>Opniocepnalus argus Var Kimnra genome.</title>
        <authorList>
            <person name="Zhou C."/>
            <person name="Xiao S."/>
        </authorList>
    </citation>
    <scope>NUCLEOTIDE SEQUENCE [LARGE SCALE GENOMIC DNA]</scope>
</reference>
<proteinExistence type="predicted"/>
<accession>A0A6G1Q991</accession>
<keyword evidence="3" id="KW-1185">Reference proteome</keyword>
<gene>
    <name evidence="2" type="ORF">EXN66_Car014525</name>
</gene>
<protein>
    <submittedName>
        <fullName evidence="2">Uncharacterized protein</fullName>
    </submittedName>
</protein>
<dbReference type="EMBL" id="CM015725">
    <property type="protein sequence ID" value="KAF3698838.1"/>
    <property type="molecule type" value="Genomic_DNA"/>
</dbReference>
<name>A0A6G1Q991_CHAAH</name>
<organism evidence="2 3">
    <name type="scientific">Channa argus</name>
    <name type="common">Northern snakehead</name>
    <name type="synonym">Ophicephalus argus</name>
    <dbReference type="NCBI Taxonomy" id="215402"/>
    <lineage>
        <taxon>Eukaryota</taxon>
        <taxon>Metazoa</taxon>
        <taxon>Chordata</taxon>
        <taxon>Craniata</taxon>
        <taxon>Vertebrata</taxon>
        <taxon>Euteleostomi</taxon>
        <taxon>Actinopterygii</taxon>
        <taxon>Neopterygii</taxon>
        <taxon>Teleostei</taxon>
        <taxon>Neoteleostei</taxon>
        <taxon>Acanthomorphata</taxon>
        <taxon>Anabantaria</taxon>
        <taxon>Anabantiformes</taxon>
        <taxon>Channoidei</taxon>
        <taxon>Channidae</taxon>
        <taxon>Channa</taxon>
    </lineage>
</organism>
<dbReference type="AlphaFoldDB" id="A0A6G1Q991"/>